<evidence type="ECO:0000259" key="1">
    <source>
        <dbReference type="SMART" id="SM00953"/>
    </source>
</evidence>
<organism evidence="2 3">
    <name type="scientific">Granulicella rosea</name>
    <dbReference type="NCBI Taxonomy" id="474952"/>
    <lineage>
        <taxon>Bacteria</taxon>
        <taxon>Pseudomonadati</taxon>
        <taxon>Acidobacteriota</taxon>
        <taxon>Terriglobia</taxon>
        <taxon>Terriglobales</taxon>
        <taxon>Acidobacteriaceae</taxon>
        <taxon>Granulicella</taxon>
    </lineage>
</organism>
<dbReference type="EMBL" id="FZOU01000002">
    <property type="protein sequence ID" value="SNS85998.1"/>
    <property type="molecule type" value="Genomic_DNA"/>
</dbReference>
<dbReference type="Pfam" id="PF08808">
    <property type="entry name" value="RES"/>
    <property type="match status" value="1"/>
</dbReference>
<keyword evidence="3" id="KW-1185">Reference proteome</keyword>
<dbReference type="RefSeq" id="WP_089408088.1">
    <property type="nucleotide sequence ID" value="NZ_FZOU01000002.1"/>
</dbReference>
<dbReference type="InterPro" id="IPR014914">
    <property type="entry name" value="RES_dom"/>
</dbReference>
<dbReference type="AlphaFoldDB" id="A0A239HY27"/>
<dbReference type="OrthoDB" id="7257056at2"/>
<gene>
    <name evidence="2" type="ORF">SAMN05421770_102618</name>
</gene>
<dbReference type="SMART" id="SM00953">
    <property type="entry name" value="RES"/>
    <property type="match status" value="1"/>
</dbReference>
<sequence>MAKSAVGLPPPPKSLDATLVAWGGGLEFHRVHDLAFGGSEFNTSTKGNARFSPITDDAGVLIPTLYAGTTLDCALMETIFHDVPFKAGFKPFSKLKIDGKVHSILLPTADLRLIDLSTVALHKLGVKRTQLIDTTKAHYPATRRWAEALYTQFPEAQGFRWTSRQDDQAHAVMLFGARVSPSDLGWDGSSASLIQDGHTNPSVIDLAVRIGITLVN</sequence>
<feature type="domain" description="RES" evidence="1">
    <location>
        <begin position="41"/>
        <end position="183"/>
    </location>
</feature>
<proteinExistence type="predicted"/>
<dbReference type="Proteomes" id="UP000198356">
    <property type="component" value="Unassembled WGS sequence"/>
</dbReference>
<evidence type="ECO:0000313" key="3">
    <source>
        <dbReference type="Proteomes" id="UP000198356"/>
    </source>
</evidence>
<name>A0A239HY27_9BACT</name>
<reference evidence="2 3" key="1">
    <citation type="submission" date="2017-06" db="EMBL/GenBank/DDBJ databases">
        <authorList>
            <person name="Kim H.J."/>
            <person name="Triplett B.A."/>
        </authorList>
    </citation>
    <scope>NUCLEOTIDE SEQUENCE [LARGE SCALE GENOMIC DNA]</scope>
    <source>
        <strain evidence="2 3">DSM 18704</strain>
    </source>
</reference>
<evidence type="ECO:0000313" key="2">
    <source>
        <dbReference type="EMBL" id="SNS85998.1"/>
    </source>
</evidence>
<accession>A0A239HY27</accession>
<protein>
    <submittedName>
        <fullName evidence="2">RES domain-containing protein</fullName>
    </submittedName>
</protein>